<keyword evidence="3" id="KW-1185">Reference proteome</keyword>
<name>S0EZX8_CHTCT</name>
<keyword evidence="1" id="KW-1133">Transmembrane helix</keyword>
<dbReference type="HOGENOM" id="CLU_1783449_0_0_0"/>
<dbReference type="InParanoid" id="S0EZX8"/>
<dbReference type="AlphaFoldDB" id="S0EZX8"/>
<protein>
    <submittedName>
        <fullName evidence="2">Uncharacterized protein</fullName>
    </submittedName>
</protein>
<organism evidence="2 3">
    <name type="scientific">Chthonomonas calidirosea (strain DSM 23976 / ICMP 18418 / T49)</name>
    <dbReference type="NCBI Taxonomy" id="1303518"/>
    <lineage>
        <taxon>Bacteria</taxon>
        <taxon>Bacillati</taxon>
        <taxon>Armatimonadota</taxon>
        <taxon>Chthonomonadia</taxon>
        <taxon>Chthonomonadales</taxon>
        <taxon>Chthonomonadaceae</taxon>
        <taxon>Chthonomonas</taxon>
    </lineage>
</organism>
<evidence type="ECO:0000313" key="3">
    <source>
        <dbReference type="Proteomes" id="UP000014227"/>
    </source>
</evidence>
<sequence length="145" mass="15880">MQPLESERPATVQNSRLPLSKQQRIVRAVILIVGSITLFSFLFADPLLRTFTHKNLQGVRPQIGTAIVVTLVPAGSSLLGTPQPPLVVVRFRGHLYQAGKVIGFDRLQLNRPARIVYRVGHNATIYVDEVAPLNSSQNVPPGAKP</sequence>
<evidence type="ECO:0000256" key="1">
    <source>
        <dbReference type="SAM" id="Phobius"/>
    </source>
</evidence>
<dbReference type="Proteomes" id="UP000014227">
    <property type="component" value="Chromosome I"/>
</dbReference>
<proteinExistence type="predicted"/>
<accession>S0EZX8</accession>
<dbReference type="KEGG" id="ccz:CCALI_02351"/>
<reference evidence="3" key="1">
    <citation type="submission" date="2013-03" db="EMBL/GenBank/DDBJ databases">
        <title>Genome sequence of Chthonomonas calidirosea, the first sequenced genome from the Armatimonadetes phylum (formally candidate division OP10).</title>
        <authorList>
            <person name="Lee K.C.Y."/>
            <person name="Morgan X.C."/>
            <person name="Dunfield P.F."/>
            <person name="Tamas I."/>
            <person name="Houghton K.M."/>
            <person name="Vyssotski M."/>
            <person name="Ryan J.L.J."/>
            <person name="Lagutin K."/>
            <person name="McDonald I.R."/>
            <person name="Stott M.B."/>
        </authorList>
    </citation>
    <scope>NUCLEOTIDE SEQUENCE [LARGE SCALE GENOMIC DNA]</scope>
    <source>
        <strain evidence="3">DSM 23976 / ICMP 18418 / T49</strain>
    </source>
</reference>
<keyword evidence="1" id="KW-0472">Membrane</keyword>
<dbReference type="RefSeq" id="WP_016483674.1">
    <property type="nucleotide sequence ID" value="NC_021487.1"/>
</dbReference>
<feature type="transmembrane region" description="Helical" evidence="1">
    <location>
        <begin position="25"/>
        <end position="43"/>
    </location>
</feature>
<dbReference type="PATRIC" id="fig|1303518.3.peg.2442"/>
<dbReference type="EMBL" id="HF951689">
    <property type="protein sequence ID" value="CCW36155.1"/>
    <property type="molecule type" value="Genomic_DNA"/>
</dbReference>
<evidence type="ECO:0000313" key="2">
    <source>
        <dbReference type="EMBL" id="CCW36155.1"/>
    </source>
</evidence>
<keyword evidence="1" id="KW-0812">Transmembrane</keyword>
<dbReference type="STRING" id="454171.CP488_01745"/>
<gene>
    <name evidence="2" type="ORF">CCALI_02351</name>
</gene>